<feature type="region of interest" description="Disordered" evidence="1">
    <location>
        <begin position="114"/>
        <end position="170"/>
    </location>
</feature>
<name>A0A7S4EBW9_9STRA</name>
<reference evidence="2" key="1">
    <citation type="submission" date="2021-01" db="EMBL/GenBank/DDBJ databases">
        <authorList>
            <person name="Corre E."/>
            <person name="Pelletier E."/>
            <person name="Niang G."/>
            <person name="Scheremetjew M."/>
            <person name="Finn R."/>
            <person name="Kale V."/>
            <person name="Holt S."/>
            <person name="Cochrane G."/>
            <person name="Meng A."/>
            <person name="Brown T."/>
            <person name="Cohen L."/>
        </authorList>
    </citation>
    <scope>NUCLEOTIDE SEQUENCE</scope>
    <source>
        <strain evidence="2">CCMP1756</strain>
    </source>
</reference>
<proteinExistence type="predicted"/>
<dbReference type="EMBL" id="HBIW01021223">
    <property type="protein sequence ID" value="CAE0702858.1"/>
    <property type="molecule type" value="Transcribed_RNA"/>
</dbReference>
<feature type="compositionally biased region" description="Pro residues" evidence="1">
    <location>
        <begin position="119"/>
        <end position="128"/>
    </location>
</feature>
<evidence type="ECO:0000313" key="2">
    <source>
        <dbReference type="EMBL" id="CAE0702858.1"/>
    </source>
</evidence>
<accession>A0A7S4EBW9</accession>
<organism evidence="2">
    <name type="scientific">Pelagomonas calceolata</name>
    <dbReference type="NCBI Taxonomy" id="35677"/>
    <lineage>
        <taxon>Eukaryota</taxon>
        <taxon>Sar</taxon>
        <taxon>Stramenopiles</taxon>
        <taxon>Ochrophyta</taxon>
        <taxon>Pelagophyceae</taxon>
        <taxon>Pelagomonadales</taxon>
        <taxon>Pelagomonadaceae</taxon>
        <taxon>Pelagomonas</taxon>
    </lineage>
</organism>
<dbReference type="AlphaFoldDB" id="A0A7S4EBW9"/>
<evidence type="ECO:0000256" key="1">
    <source>
        <dbReference type="SAM" id="MobiDB-lite"/>
    </source>
</evidence>
<gene>
    <name evidence="2" type="ORF">PCAL00307_LOCUS18303</name>
</gene>
<protein>
    <submittedName>
        <fullName evidence="2">Uncharacterized protein</fullName>
    </submittedName>
</protein>
<sequence length="170" mass="18213">MGKHRVIPCAAPADPDALLDDATAREHIDTLRDVTTEIARTVAGLDGRATPADVQQKLAAVLAGAAPPSPDLKSARRRDDLERALRSVDDLRRAVRRGDGDVDLDALLDAMPRGVVVASPPPPAPLPRGEPEAPSTPRAEPDPPSTPPRRRRFSLSRMFGDAYRRGAGVR</sequence>